<dbReference type="Gramene" id="Psat03G0304000-T1">
    <property type="protein sequence ID" value="KAI5427855.1"/>
    <property type="gene ID" value="KIW84_033040"/>
</dbReference>
<dbReference type="Proteomes" id="UP001058974">
    <property type="component" value="Chromosome 3"/>
</dbReference>
<feature type="region of interest" description="Disordered" evidence="1">
    <location>
        <begin position="1"/>
        <end position="20"/>
    </location>
</feature>
<organism evidence="2 3">
    <name type="scientific">Pisum sativum</name>
    <name type="common">Garden pea</name>
    <name type="synonym">Lathyrus oleraceus</name>
    <dbReference type="NCBI Taxonomy" id="3888"/>
    <lineage>
        <taxon>Eukaryota</taxon>
        <taxon>Viridiplantae</taxon>
        <taxon>Streptophyta</taxon>
        <taxon>Embryophyta</taxon>
        <taxon>Tracheophyta</taxon>
        <taxon>Spermatophyta</taxon>
        <taxon>Magnoliopsida</taxon>
        <taxon>eudicotyledons</taxon>
        <taxon>Gunneridae</taxon>
        <taxon>Pentapetalae</taxon>
        <taxon>rosids</taxon>
        <taxon>fabids</taxon>
        <taxon>Fabales</taxon>
        <taxon>Fabaceae</taxon>
        <taxon>Papilionoideae</taxon>
        <taxon>50 kb inversion clade</taxon>
        <taxon>NPAAA clade</taxon>
        <taxon>Hologalegina</taxon>
        <taxon>IRL clade</taxon>
        <taxon>Fabeae</taxon>
        <taxon>Lathyrus</taxon>
    </lineage>
</organism>
<protein>
    <submittedName>
        <fullName evidence="2">Uncharacterized protein</fullName>
    </submittedName>
</protein>
<proteinExistence type="predicted"/>
<sequence>MNHHSKEPHQHNLPSPSRITHQGSVEQFNKSDDYHGAISQSAKTCLDVNVENILDEVHSSSFENSYENPVQFLDAEKMVVTGTATRNAYTSGTKFESSQKMSITPASNEIVGSSARLLNNLVSPRFYQHYKHNEEQFWKIQQNYTLSTLTLIPFPPLMLGLCYVATLLHVQDR</sequence>
<gene>
    <name evidence="2" type="ORF">KIW84_033040</name>
</gene>
<evidence type="ECO:0000313" key="3">
    <source>
        <dbReference type="Proteomes" id="UP001058974"/>
    </source>
</evidence>
<feature type="compositionally biased region" description="Basic and acidic residues" evidence="1">
    <location>
        <begin position="1"/>
        <end position="10"/>
    </location>
</feature>
<accession>A0A9D4XZ46</accession>
<dbReference type="EMBL" id="JAMSHJ010000003">
    <property type="protein sequence ID" value="KAI5427855.1"/>
    <property type="molecule type" value="Genomic_DNA"/>
</dbReference>
<evidence type="ECO:0000256" key="1">
    <source>
        <dbReference type="SAM" id="MobiDB-lite"/>
    </source>
</evidence>
<keyword evidence="3" id="KW-1185">Reference proteome</keyword>
<comment type="caution">
    <text evidence="2">The sequence shown here is derived from an EMBL/GenBank/DDBJ whole genome shotgun (WGS) entry which is preliminary data.</text>
</comment>
<reference evidence="2 3" key="1">
    <citation type="journal article" date="2022" name="Nat. Genet.">
        <title>Improved pea reference genome and pan-genome highlight genomic features and evolutionary characteristics.</title>
        <authorList>
            <person name="Yang T."/>
            <person name="Liu R."/>
            <person name="Luo Y."/>
            <person name="Hu S."/>
            <person name="Wang D."/>
            <person name="Wang C."/>
            <person name="Pandey M.K."/>
            <person name="Ge S."/>
            <person name="Xu Q."/>
            <person name="Li N."/>
            <person name="Li G."/>
            <person name="Huang Y."/>
            <person name="Saxena R.K."/>
            <person name="Ji Y."/>
            <person name="Li M."/>
            <person name="Yan X."/>
            <person name="He Y."/>
            <person name="Liu Y."/>
            <person name="Wang X."/>
            <person name="Xiang C."/>
            <person name="Varshney R.K."/>
            <person name="Ding H."/>
            <person name="Gao S."/>
            <person name="Zong X."/>
        </authorList>
    </citation>
    <scope>NUCLEOTIDE SEQUENCE [LARGE SCALE GENOMIC DNA]</scope>
    <source>
        <strain evidence="2 3">cv. Zhongwan 6</strain>
    </source>
</reference>
<dbReference type="AlphaFoldDB" id="A0A9D4XZ46"/>
<evidence type="ECO:0000313" key="2">
    <source>
        <dbReference type="EMBL" id="KAI5427855.1"/>
    </source>
</evidence>
<name>A0A9D4XZ46_PEA</name>